<reference evidence="1 2" key="1">
    <citation type="submission" date="2017-12" db="EMBL/GenBank/DDBJ databases">
        <title>High-resolution comparative analysis of great ape genomes.</title>
        <authorList>
            <person name="Pollen A."/>
            <person name="Hastie A."/>
            <person name="Hormozdiari F."/>
            <person name="Dougherty M."/>
            <person name="Liu R."/>
            <person name="Chaisson M."/>
            <person name="Hoppe E."/>
            <person name="Hill C."/>
            <person name="Pang A."/>
            <person name="Hillier L."/>
            <person name="Baker C."/>
            <person name="Armstrong J."/>
            <person name="Shendure J."/>
            <person name="Paten B."/>
            <person name="Wilson R."/>
            <person name="Chao H."/>
            <person name="Schneider V."/>
            <person name="Ventura M."/>
            <person name="Kronenberg Z."/>
            <person name="Murali S."/>
            <person name="Gordon D."/>
            <person name="Cantsilieris S."/>
            <person name="Munson K."/>
            <person name="Nelson B."/>
            <person name="Raja A."/>
            <person name="Underwood J."/>
            <person name="Diekhans M."/>
            <person name="Fiddes I."/>
            <person name="Haussler D."/>
            <person name="Eichler E."/>
        </authorList>
    </citation>
    <scope>NUCLEOTIDE SEQUENCE [LARGE SCALE GENOMIC DNA]</scope>
    <source>
        <strain evidence="1">Yerkes chimp pedigree #C0471</strain>
    </source>
</reference>
<dbReference type="InterPro" id="IPR033207">
    <property type="entry name" value="CCP110"/>
</dbReference>
<protein>
    <submittedName>
        <fullName evidence="1">CCP110 isoform 8</fullName>
    </submittedName>
</protein>
<dbReference type="PANTHER" id="PTHR13594:SF1">
    <property type="entry name" value="CENTRIOLAR COILED-COIL PROTEIN OF 110 KDA"/>
    <property type="match status" value="1"/>
</dbReference>
<proteinExistence type="predicted"/>
<feature type="non-terminal residue" evidence="1">
    <location>
        <position position="120"/>
    </location>
</feature>
<dbReference type="GO" id="GO:0005814">
    <property type="term" value="C:centriole"/>
    <property type="evidence" value="ECO:0007669"/>
    <property type="project" value="InterPro"/>
</dbReference>
<dbReference type="GO" id="GO:0032465">
    <property type="term" value="P:regulation of cytokinesis"/>
    <property type="evidence" value="ECO:0007669"/>
    <property type="project" value="InterPro"/>
</dbReference>
<evidence type="ECO:0000313" key="2">
    <source>
        <dbReference type="Proteomes" id="UP000236370"/>
    </source>
</evidence>
<organism evidence="1 2">
    <name type="scientific">Pan troglodytes</name>
    <name type="common">Chimpanzee</name>
    <dbReference type="NCBI Taxonomy" id="9598"/>
    <lineage>
        <taxon>Eukaryota</taxon>
        <taxon>Metazoa</taxon>
        <taxon>Chordata</taxon>
        <taxon>Craniata</taxon>
        <taxon>Vertebrata</taxon>
        <taxon>Euteleostomi</taxon>
        <taxon>Mammalia</taxon>
        <taxon>Eutheria</taxon>
        <taxon>Euarchontoglires</taxon>
        <taxon>Primates</taxon>
        <taxon>Haplorrhini</taxon>
        <taxon>Catarrhini</taxon>
        <taxon>Hominidae</taxon>
        <taxon>Pan</taxon>
    </lineage>
</organism>
<dbReference type="GO" id="GO:0007099">
    <property type="term" value="P:centriole replication"/>
    <property type="evidence" value="ECO:0007669"/>
    <property type="project" value="InterPro"/>
</dbReference>
<accession>A0A2J8Q5K6</accession>
<dbReference type="Proteomes" id="UP000236370">
    <property type="component" value="Unassembled WGS sequence"/>
</dbReference>
<dbReference type="PANTHER" id="PTHR13594">
    <property type="entry name" value="CENTRIOLAR COILED-COIL PROTEIN OF 110 KDA"/>
    <property type="match status" value="1"/>
</dbReference>
<name>A0A2J8Q5K6_PANTR</name>
<gene>
    <name evidence="1" type="ORF">CK820_G0043469</name>
</gene>
<feature type="non-terminal residue" evidence="1">
    <location>
        <position position="1"/>
    </location>
</feature>
<dbReference type="AlphaFoldDB" id="A0A2J8Q5K6"/>
<dbReference type="EMBL" id="NBAG03000076">
    <property type="protein sequence ID" value="PNI91550.1"/>
    <property type="molecule type" value="Genomic_DNA"/>
</dbReference>
<sequence length="120" mass="13193">RIQEASLSTESFLPAQSESISLIRFHGVAILSPLVRKAPNASDFDQWEMETVYSNSEVRNLNVPATFPNSFPSHTEHSTAAKLDKIAGILPLDNEDQCKTNGIDLARDSEGFNSPKQCDS</sequence>
<evidence type="ECO:0000313" key="1">
    <source>
        <dbReference type="EMBL" id="PNI91550.1"/>
    </source>
</evidence>
<comment type="caution">
    <text evidence="1">The sequence shown here is derived from an EMBL/GenBank/DDBJ whole genome shotgun (WGS) entry which is preliminary data.</text>
</comment>